<dbReference type="EMBL" id="QUTH01004440">
    <property type="protein sequence ID" value="RHZ13829.1"/>
    <property type="molecule type" value="Genomic_DNA"/>
</dbReference>
<organism evidence="11 12">
    <name type="scientific">Aphanomyces astaci</name>
    <name type="common">Crayfish plague agent</name>
    <dbReference type="NCBI Taxonomy" id="112090"/>
    <lineage>
        <taxon>Eukaryota</taxon>
        <taxon>Sar</taxon>
        <taxon>Stramenopiles</taxon>
        <taxon>Oomycota</taxon>
        <taxon>Saprolegniomycetes</taxon>
        <taxon>Saprolegniales</taxon>
        <taxon>Verrucalvaceae</taxon>
        <taxon>Aphanomyces</taxon>
    </lineage>
</organism>
<dbReference type="InterPro" id="IPR040236">
    <property type="entry name" value="TMEM198"/>
</dbReference>
<evidence type="ECO:0000256" key="3">
    <source>
        <dbReference type="ARBA" id="ARBA00022692"/>
    </source>
</evidence>
<feature type="transmembrane region" description="Helical" evidence="8">
    <location>
        <begin position="370"/>
        <end position="393"/>
    </location>
</feature>
<comment type="caution">
    <text evidence="11">The sequence shown here is derived from an EMBL/GenBank/DDBJ whole genome shotgun (WGS) entry which is preliminary data.</text>
</comment>
<dbReference type="InterPro" id="IPR025256">
    <property type="entry name" value="TM7S3/TM198-like_dom"/>
</dbReference>
<evidence type="ECO:0000256" key="5">
    <source>
        <dbReference type="ARBA" id="ARBA00023136"/>
    </source>
</evidence>
<feature type="transmembrane region" description="Helical" evidence="8">
    <location>
        <begin position="344"/>
        <end position="364"/>
    </location>
</feature>
<feature type="region of interest" description="Disordered" evidence="7">
    <location>
        <begin position="533"/>
        <end position="587"/>
    </location>
</feature>
<evidence type="ECO:0000256" key="4">
    <source>
        <dbReference type="ARBA" id="ARBA00022989"/>
    </source>
</evidence>
<feature type="transmembrane region" description="Helical" evidence="8">
    <location>
        <begin position="427"/>
        <end position="446"/>
    </location>
</feature>
<reference evidence="12 13" key="1">
    <citation type="submission" date="2018-08" db="EMBL/GenBank/DDBJ databases">
        <title>Aphanomyces genome sequencing and annotation.</title>
        <authorList>
            <person name="Minardi D."/>
            <person name="Oidtmann B."/>
            <person name="Van Der Giezen M."/>
            <person name="Studholme D.J."/>
        </authorList>
    </citation>
    <scope>NUCLEOTIDE SEQUENCE [LARGE SCALE GENOMIC DNA]</scope>
    <source>
        <strain evidence="11 12">Da</strain>
        <strain evidence="10 13">Sv</strain>
    </source>
</reference>
<gene>
    <name evidence="10" type="ORF">DYB35_000525</name>
    <name evidence="11" type="ORF">DYB37_000921</name>
</gene>
<evidence type="ECO:0000256" key="7">
    <source>
        <dbReference type="SAM" id="MobiDB-lite"/>
    </source>
</evidence>
<feature type="transmembrane region" description="Helical" evidence="8">
    <location>
        <begin position="315"/>
        <end position="337"/>
    </location>
</feature>
<keyword evidence="5 8" id="KW-0472">Membrane</keyword>
<evidence type="ECO:0000256" key="8">
    <source>
        <dbReference type="SAM" id="Phobius"/>
    </source>
</evidence>
<keyword evidence="4 8" id="KW-1133">Transmembrane helix</keyword>
<comment type="subcellular location">
    <subcellularLocation>
        <location evidence="1">Membrane</location>
        <topology evidence="1">Multi-pass membrane protein</topology>
    </subcellularLocation>
</comment>
<evidence type="ECO:0000256" key="1">
    <source>
        <dbReference type="ARBA" id="ARBA00004141"/>
    </source>
</evidence>
<dbReference type="EMBL" id="QUTG01003030">
    <property type="protein sequence ID" value="RHY93543.1"/>
    <property type="molecule type" value="Genomic_DNA"/>
</dbReference>
<protein>
    <recommendedName>
        <fullName evidence="6">Transmembrane protein 198</fullName>
    </recommendedName>
</protein>
<dbReference type="Proteomes" id="UP000285430">
    <property type="component" value="Unassembled WGS sequence"/>
</dbReference>
<feature type="transmembrane region" description="Helical" evidence="8">
    <location>
        <begin position="451"/>
        <end position="472"/>
    </location>
</feature>
<proteinExistence type="inferred from homology"/>
<feature type="region of interest" description="Disordered" evidence="7">
    <location>
        <begin position="175"/>
        <end position="198"/>
    </location>
</feature>
<accession>A0A418EIR4</accession>
<comment type="similarity">
    <text evidence="2">Belongs to the TMEM198 family.</text>
</comment>
<dbReference type="PANTHER" id="PTHR31247:SF5">
    <property type="entry name" value="DUF4203 DOMAIN-CONTAINING PROTEIN"/>
    <property type="match status" value="1"/>
</dbReference>
<evidence type="ECO:0000256" key="6">
    <source>
        <dbReference type="ARBA" id="ARBA00049737"/>
    </source>
</evidence>
<feature type="domain" description="TM7S3/TM198-like" evidence="9">
    <location>
        <begin position="324"/>
        <end position="522"/>
    </location>
</feature>
<sequence length="587" mass="62570">MVYQIKATERMAEAAKDTREVWKAYLYARMFLHNTHPIQCVATPLVQIPTFLLMAYSTRELVRSGKVDGLDTGGVWLFQNLVEADSTFILPALAVGCTYLNFELMGTSKIKLLQSLKNKFQYIPLLSFPFICQIPQGIFFYWLASSWCSFAQTMALRQPSIRRALGLKDVPTATASPSISAQDPAKSLLPSTPLPATRPKLSVTGRGFESGSGGHSMYLPSGTTDEPLLGPPHVRKRILAPSILLSPQVRRLASLGSTFLAIAAVAALSLFMLTSDFAPGLSSLSESTSAHAAYLSLNASDTAVAPSSSSTSIGVIAPGIVYGIAILGGVVLGFFGYRFVRAGFFAAGFTVGLVVFFDVGARAFNGESWVVAGSLALSIVGAVLIALLALYLYRFGIAAMGVLAGVGFGAFLGSIFFIQLNAAHPEIPMLISMVSFGILLGLVAFFEEKPVVILCTSFLGSFFVVLGAGNFIGQYPTPANIESLLLALRNGASDAKVAMPGAWWAYFAATLVMWMVCIAAQVQITASGVDHHAEATEKAAGRRRPPRPIPGSQGGTDEVPIDIQDAKETKVAQPTKKKGSFKVERGI</sequence>
<dbReference type="Pfam" id="PF13886">
    <property type="entry name" value="TM7S3_TM198"/>
    <property type="match status" value="1"/>
</dbReference>
<evidence type="ECO:0000313" key="13">
    <source>
        <dbReference type="Proteomes" id="UP000285712"/>
    </source>
</evidence>
<dbReference type="AlphaFoldDB" id="A0A418EIR4"/>
<dbReference type="PANTHER" id="PTHR31247">
    <property type="entry name" value="TRANSMEMBRANE PROTEIN 198 FAMILY MEMBER"/>
    <property type="match status" value="1"/>
</dbReference>
<evidence type="ECO:0000313" key="10">
    <source>
        <dbReference type="EMBL" id="RHY93543.1"/>
    </source>
</evidence>
<name>A0A418EIR4_APHAT</name>
<dbReference type="VEuPathDB" id="FungiDB:H257_09631"/>
<dbReference type="GO" id="GO:0005886">
    <property type="term" value="C:plasma membrane"/>
    <property type="evidence" value="ECO:0007669"/>
    <property type="project" value="TreeGrafter"/>
</dbReference>
<evidence type="ECO:0000313" key="12">
    <source>
        <dbReference type="Proteomes" id="UP000285430"/>
    </source>
</evidence>
<keyword evidence="3 8" id="KW-0812">Transmembrane</keyword>
<evidence type="ECO:0000259" key="9">
    <source>
        <dbReference type="Pfam" id="PF13886"/>
    </source>
</evidence>
<feature type="transmembrane region" description="Helical" evidence="8">
    <location>
        <begin position="503"/>
        <end position="522"/>
    </location>
</feature>
<evidence type="ECO:0000313" key="11">
    <source>
        <dbReference type="EMBL" id="RHZ13829.1"/>
    </source>
</evidence>
<feature type="transmembrane region" description="Helical" evidence="8">
    <location>
        <begin position="252"/>
        <end position="273"/>
    </location>
</feature>
<dbReference type="Proteomes" id="UP000285712">
    <property type="component" value="Unassembled WGS sequence"/>
</dbReference>
<feature type="transmembrane region" description="Helical" evidence="8">
    <location>
        <begin position="400"/>
        <end position="421"/>
    </location>
</feature>
<evidence type="ECO:0000256" key="2">
    <source>
        <dbReference type="ARBA" id="ARBA00006244"/>
    </source>
</evidence>
<dbReference type="VEuPathDB" id="FungiDB:H257_09630"/>